<dbReference type="EMBL" id="BMAW01004609">
    <property type="protein sequence ID" value="GFS89931.1"/>
    <property type="molecule type" value="Genomic_DNA"/>
</dbReference>
<keyword evidence="3" id="KW-1185">Reference proteome</keyword>
<feature type="region of interest" description="Disordered" evidence="1">
    <location>
        <begin position="34"/>
        <end position="81"/>
    </location>
</feature>
<dbReference type="AlphaFoldDB" id="A0A8X6N1W2"/>
<proteinExistence type="predicted"/>
<gene>
    <name evidence="2" type="ORF">NPIL_403311</name>
</gene>
<organism evidence="2 3">
    <name type="scientific">Nephila pilipes</name>
    <name type="common">Giant wood spider</name>
    <name type="synonym">Nephila maculata</name>
    <dbReference type="NCBI Taxonomy" id="299642"/>
    <lineage>
        <taxon>Eukaryota</taxon>
        <taxon>Metazoa</taxon>
        <taxon>Ecdysozoa</taxon>
        <taxon>Arthropoda</taxon>
        <taxon>Chelicerata</taxon>
        <taxon>Arachnida</taxon>
        <taxon>Araneae</taxon>
        <taxon>Araneomorphae</taxon>
        <taxon>Entelegynae</taxon>
        <taxon>Araneoidea</taxon>
        <taxon>Nephilidae</taxon>
        <taxon>Nephila</taxon>
    </lineage>
</organism>
<feature type="compositionally biased region" description="Polar residues" evidence="1">
    <location>
        <begin position="63"/>
        <end position="81"/>
    </location>
</feature>
<dbReference type="Proteomes" id="UP000887013">
    <property type="component" value="Unassembled WGS sequence"/>
</dbReference>
<accession>A0A8X6N1W2</accession>
<comment type="caution">
    <text evidence="2">The sequence shown here is derived from an EMBL/GenBank/DDBJ whole genome shotgun (WGS) entry which is preliminary data.</text>
</comment>
<reference evidence="2" key="1">
    <citation type="submission" date="2020-08" db="EMBL/GenBank/DDBJ databases">
        <title>Multicomponent nature underlies the extraordinary mechanical properties of spider dragline silk.</title>
        <authorList>
            <person name="Kono N."/>
            <person name="Nakamura H."/>
            <person name="Mori M."/>
            <person name="Yoshida Y."/>
            <person name="Ohtoshi R."/>
            <person name="Malay A.D."/>
            <person name="Moran D.A.P."/>
            <person name="Tomita M."/>
            <person name="Numata K."/>
            <person name="Arakawa K."/>
        </authorList>
    </citation>
    <scope>NUCLEOTIDE SEQUENCE</scope>
</reference>
<evidence type="ECO:0000256" key="1">
    <source>
        <dbReference type="SAM" id="MobiDB-lite"/>
    </source>
</evidence>
<name>A0A8X6N1W2_NEPPI</name>
<sequence length="92" mass="9930">MAAKAPNAYARAKQAPFAYGCWFANRHLPLPQTGPASTAIAATRQAEHAPRIRHTAKAPYTRPHSQQQSAGANRPTSVSSSHKLIATLCLQR</sequence>
<evidence type="ECO:0000313" key="2">
    <source>
        <dbReference type="EMBL" id="GFS89931.1"/>
    </source>
</evidence>
<evidence type="ECO:0000313" key="3">
    <source>
        <dbReference type="Proteomes" id="UP000887013"/>
    </source>
</evidence>
<protein>
    <submittedName>
        <fullName evidence="2">Uncharacterized protein</fullName>
    </submittedName>
</protein>